<dbReference type="Gene3D" id="3.40.1410.10">
    <property type="entry name" value="Chorismate lyase-like"/>
    <property type="match status" value="1"/>
</dbReference>
<evidence type="ECO:0000256" key="1">
    <source>
        <dbReference type="ARBA" id="ARBA00023015"/>
    </source>
</evidence>
<organism evidence="5">
    <name type="scientific">Streptomyces sp. EN27</name>
    <dbReference type="NCBI Taxonomy" id="211464"/>
    <lineage>
        <taxon>Bacteria</taxon>
        <taxon>Bacillati</taxon>
        <taxon>Actinomycetota</taxon>
        <taxon>Actinomycetes</taxon>
        <taxon>Kitasatosporales</taxon>
        <taxon>Streptomycetaceae</taxon>
        <taxon>Streptomyces</taxon>
    </lineage>
</organism>
<dbReference type="InterPro" id="IPR011663">
    <property type="entry name" value="UTRA"/>
</dbReference>
<dbReference type="AlphaFoldDB" id="Q8GGE2"/>
<dbReference type="PANTHER" id="PTHR44846">
    <property type="entry name" value="MANNOSYL-D-GLYCERATE TRANSPORT/METABOLISM SYSTEM REPRESSOR MNGR-RELATED"/>
    <property type="match status" value="1"/>
</dbReference>
<sequence>MASRYEEIASDLRERIVSGEYAPGAQLPMMRDLATTHGVSDITIRKAYAVLTREGLVESRRRSGVYVKDHPDRVRLTVRRRQIERDELGYYSGPEVQHWRALTWPEGDKTRVTEAPVPADVAEILDVAPGTPLTVRKRMVGDPHIEEHRQLADSWISQWVTEEIPSLQGDTGLGGMYDRVEEWANRALTWREEVSARMPSPEEAEALLMPAAGVPLLRAVRVTSLPGRGRQADRVIEVQDIRMSSALFAVGYPLPRGASAKWPVTPATSDYYSAPAVSEDGDTDASS</sequence>
<dbReference type="PROSITE" id="PS50949">
    <property type="entry name" value="HTH_GNTR"/>
    <property type="match status" value="1"/>
</dbReference>
<dbReference type="InterPro" id="IPR000524">
    <property type="entry name" value="Tscrpt_reg_HTH_GntR"/>
</dbReference>
<dbReference type="CDD" id="cd07377">
    <property type="entry name" value="WHTH_GntR"/>
    <property type="match status" value="1"/>
</dbReference>
<evidence type="ECO:0000313" key="5">
    <source>
        <dbReference type="EMBL" id="AAN76284.1"/>
    </source>
</evidence>
<dbReference type="InterPro" id="IPR028978">
    <property type="entry name" value="Chorismate_lyase_/UTRA_dom_sf"/>
</dbReference>
<keyword evidence="1" id="KW-0805">Transcription regulation</keyword>
<dbReference type="SMART" id="SM00345">
    <property type="entry name" value="HTH_GNTR"/>
    <property type="match status" value="1"/>
</dbReference>
<dbReference type="Pfam" id="PF07702">
    <property type="entry name" value="UTRA"/>
    <property type="match status" value="1"/>
</dbReference>
<proteinExistence type="predicted"/>
<evidence type="ECO:0000256" key="2">
    <source>
        <dbReference type="ARBA" id="ARBA00023125"/>
    </source>
</evidence>
<geneLocation type="plasmid" evidence="5">
    <name>pEN2701</name>
</geneLocation>
<dbReference type="SUPFAM" id="SSF46785">
    <property type="entry name" value="Winged helix' DNA-binding domain"/>
    <property type="match status" value="1"/>
</dbReference>
<feature type="domain" description="HTH gntR-type" evidence="4">
    <location>
        <begin position="2"/>
        <end position="70"/>
    </location>
</feature>
<dbReference type="InterPro" id="IPR050679">
    <property type="entry name" value="Bact_HTH_transcr_reg"/>
</dbReference>
<dbReference type="InterPro" id="IPR036388">
    <property type="entry name" value="WH-like_DNA-bd_sf"/>
</dbReference>
<evidence type="ECO:0000259" key="4">
    <source>
        <dbReference type="PROSITE" id="PS50949"/>
    </source>
</evidence>
<keyword evidence="2" id="KW-0238">DNA-binding</keyword>
<dbReference type="SUPFAM" id="SSF64288">
    <property type="entry name" value="Chorismate lyase-like"/>
    <property type="match status" value="1"/>
</dbReference>
<dbReference type="EMBL" id="AF533985">
    <property type="protein sequence ID" value="AAN76284.1"/>
    <property type="molecule type" value="Genomic_DNA"/>
</dbReference>
<reference evidence="5" key="1">
    <citation type="journal article" date="2003" name="Plasmid">
        <title>Complete sequencing and analysis of pEN2701, a novel 13-kb plasmid from an endophytic Streptomyces sp.</title>
        <authorList>
            <person name="Coombs J.T."/>
            <person name="Franco C.M.M."/>
            <person name="Loria R."/>
        </authorList>
    </citation>
    <scope>NUCLEOTIDE SEQUENCE</scope>
    <source>
        <strain evidence="5">EN27</strain>
        <plasmid evidence="5">pEN2701</plasmid>
    </source>
</reference>
<dbReference type="PANTHER" id="PTHR44846:SF17">
    <property type="entry name" value="GNTR-FAMILY TRANSCRIPTIONAL REGULATOR"/>
    <property type="match status" value="1"/>
</dbReference>
<dbReference type="Gene3D" id="1.10.10.10">
    <property type="entry name" value="Winged helix-like DNA-binding domain superfamily/Winged helix DNA-binding domain"/>
    <property type="match status" value="1"/>
</dbReference>
<evidence type="ECO:0000256" key="3">
    <source>
        <dbReference type="ARBA" id="ARBA00023163"/>
    </source>
</evidence>
<keyword evidence="3" id="KW-0804">Transcription</keyword>
<accession>Q8GGE2</accession>
<dbReference type="GO" id="GO:0003677">
    <property type="term" value="F:DNA binding"/>
    <property type="evidence" value="ECO:0007669"/>
    <property type="project" value="UniProtKB-KW"/>
</dbReference>
<dbReference type="RefSeq" id="WP_011116790.1">
    <property type="nucleotide sequence ID" value="NC_004931.1"/>
</dbReference>
<dbReference type="GO" id="GO:0045892">
    <property type="term" value="P:negative regulation of DNA-templated transcription"/>
    <property type="evidence" value="ECO:0007669"/>
    <property type="project" value="TreeGrafter"/>
</dbReference>
<keyword evidence="5" id="KW-0614">Plasmid</keyword>
<name>Q8GGE2_9ACTN</name>
<protein>
    <submittedName>
        <fullName evidence="5">Kor-like protein</fullName>
    </submittedName>
</protein>
<dbReference type="InterPro" id="IPR036390">
    <property type="entry name" value="WH_DNA-bd_sf"/>
</dbReference>
<dbReference type="Pfam" id="PF00392">
    <property type="entry name" value="GntR"/>
    <property type="match status" value="1"/>
</dbReference>
<dbReference type="GO" id="GO:0003700">
    <property type="term" value="F:DNA-binding transcription factor activity"/>
    <property type="evidence" value="ECO:0007669"/>
    <property type="project" value="InterPro"/>
</dbReference>